<protein>
    <submittedName>
        <fullName evidence="1">Uncharacterized protein</fullName>
    </submittedName>
</protein>
<name>A0ABM5N586_EMTOG</name>
<evidence type="ECO:0000313" key="1">
    <source>
        <dbReference type="EMBL" id="AFK04532.1"/>
    </source>
</evidence>
<organism evidence="1 2">
    <name type="scientific">Emticicia oligotrophica (strain DSM 17448 / CIP 109782 / MTCC 6937 / GPTSA100-15)</name>
    <dbReference type="NCBI Taxonomy" id="929562"/>
    <lineage>
        <taxon>Bacteria</taxon>
        <taxon>Pseudomonadati</taxon>
        <taxon>Bacteroidota</taxon>
        <taxon>Cytophagia</taxon>
        <taxon>Cytophagales</taxon>
        <taxon>Leadbetterellaceae</taxon>
        <taxon>Emticicia</taxon>
    </lineage>
</organism>
<gene>
    <name evidence="1" type="ordered locus">Emtol_3403</name>
</gene>
<dbReference type="Proteomes" id="UP000002875">
    <property type="component" value="Chromosome"/>
</dbReference>
<accession>A0ABM5N586</accession>
<dbReference type="EMBL" id="CP002961">
    <property type="protein sequence ID" value="AFK04532.1"/>
    <property type="molecule type" value="Genomic_DNA"/>
</dbReference>
<reference evidence="1 2" key="1">
    <citation type="submission" date="2011-07" db="EMBL/GenBank/DDBJ databases">
        <title>The complete genome of chromosome of Emticicia oligotrophica DSM 17448.</title>
        <authorList>
            <consortium name="US DOE Joint Genome Institute (JGI-PGF)"/>
            <person name="Lucas S."/>
            <person name="Han J."/>
            <person name="Lapidus A."/>
            <person name="Bruce D."/>
            <person name="Goodwin L."/>
            <person name="Pitluck S."/>
            <person name="Peters L."/>
            <person name="Kyrpides N."/>
            <person name="Mavromatis K."/>
            <person name="Ivanova N."/>
            <person name="Ovchinnikova G."/>
            <person name="Teshima H."/>
            <person name="Detter J.C."/>
            <person name="Tapia R."/>
            <person name="Han C."/>
            <person name="Land M."/>
            <person name="Hauser L."/>
            <person name="Markowitz V."/>
            <person name="Cheng J.-F."/>
            <person name="Hugenholtz P."/>
            <person name="Woyke T."/>
            <person name="Wu D."/>
            <person name="Tindall B."/>
            <person name="Pomrenke H."/>
            <person name="Brambilla E."/>
            <person name="Klenk H.-P."/>
            <person name="Eisen J.A."/>
        </authorList>
    </citation>
    <scope>NUCLEOTIDE SEQUENCE [LARGE SCALE GENOMIC DNA]</scope>
    <source>
        <strain evidence="1 2">DSM 17448</strain>
    </source>
</reference>
<proteinExistence type="predicted"/>
<keyword evidence="2" id="KW-1185">Reference proteome</keyword>
<sequence>MPFIKTKIKVDYHSMYNQRFSDSIVVINELKVIEY</sequence>
<evidence type="ECO:0000313" key="2">
    <source>
        <dbReference type="Proteomes" id="UP000002875"/>
    </source>
</evidence>